<gene>
    <name evidence="4" type="ORF">N24_1238</name>
</gene>
<keyword evidence="3" id="KW-0949">S-adenosyl-L-methionine</keyword>
<dbReference type="GO" id="GO:0032259">
    <property type="term" value="P:methylation"/>
    <property type="evidence" value="ECO:0007669"/>
    <property type="project" value="UniProtKB-KW"/>
</dbReference>
<organism evidence="4 5">
    <name type="scientific">Corynebacterium suranareeae</name>
    <dbReference type="NCBI Taxonomy" id="2506452"/>
    <lineage>
        <taxon>Bacteria</taxon>
        <taxon>Bacillati</taxon>
        <taxon>Actinomycetota</taxon>
        <taxon>Actinomycetes</taxon>
        <taxon>Mycobacteriales</taxon>
        <taxon>Corynebacteriaceae</taxon>
        <taxon>Corynebacterium</taxon>
    </lineage>
</organism>
<dbReference type="SUPFAM" id="SSF53335">
    <property type="entry name" value="S-adenosyl-L-methionine-dependent methyltransferases"/>
    <property type="match status" value="1"/>
</dbReference>
<dbReference type="EMBL" id="AP017369">
    <property type="protein sequence ID" value="BAU95500.1"/>
    <property type="molecule type" value="Genomic_DNA"/>
</dbReference>
<dbReference type="GO" id="GO:0008171">
    <property type="term" value="F:O-methyltransferase activity"/>
    <property type="evidence" value="ECO:0007669"/>
    <property type="project" value="InterPro"/>
</dbReference>
<dbReference type="AlphaFoldDB" id="A0A160PSU6"/>
<protein>
    <submittedName>
        <fullName evidence="4">Methyltransferase</fullName>
    </submittedName>
</protein>
<dbReference type="InterPro" id="IPR002935">
    <property type="entry name" value="SAM_O-MeTrfase"/>
</dbReference>
<dbReference type="InterPro" id="IPR029063">
    <property type="entry name" value="SAM-dependent_MTases_sf"/>
</dbReference>
<accession>A0A160PSU6</accession>
<dbReference type="RefSeq" id="WP_096455305.1">
    <property type="nucleotide sequence ID" value="NZ_AP017369.1"/>
</dbReference>
<evidence type="ECO:0000256" key="3">
    <source>
        <dbReference type="ARBA" id="ARBA00022691"/>
    </source>
</evidence>
<keyword evidence="2 4" id="KW-0808">Transferase</keyword>
<proteinExistence type="predicted"/>
<evidence type="ECO:0000256" key="1">
    <source>
        <dbReference type="ARBA" id="ARBA00022603"/>
    </source>
</evidence>
<evidence type="ECO:0000256" key="2">
    <source>
        <dbReference type="ARBA" id="ARBA00022679"/>
    </source>
</evidence>
<dbReference type="Gene3D" id="3.40.50.150">
    <property type="entry name" value="Vaccinia Virus protein VP39"/>
    <property type="match status" value="1"/>
</dbReference>
<dbReference type="PROSITE" id="PS51682">
    <property type="entry name" value="SAM_OMT_I"/>
    <property type="match status" value="1"/>
</dbReference>
<dbReference type="Proteomes" id="UP000218244">
    <property type="component" value="Chromosome"/>
</dbReference>
<sequence length="214" mass="22887">MSNAFEYLRTYVESTTETDATVARAREDAVEFGLPAPDEMTGQLLTTLATTTNGAGSTGAIAITPAAGLVGLYILNGLADNTTLTCIDPESEHQRQAKTLFRDAGYSPSRVRFLLSRPLDVMSRLANDSYQLVFGQVSPMDLKALVDAAWPLLRPGGTLVLADSLLDGTLADQTRKDRDTVAAREADEYIRTLEGAHVARLPLGAGLTLLTKSA</sequence>
<reference evidence="4 5" key="1">
    <citation type="submission" date="2016-02" db="EMBL/GenBank/DDBJ databases">
        <title>Corynebacterium glutamicum N24 whole genome sequencing project.</title>
        <authorList>
            <person name="Matsutani M."/>
            <person name="Nangtapong N."/>
            <person name="Yakushi T."/>
            <person name="Matsushita K."/>
        </authorList>
    </citation>
    <scope>NUCLEOTIDE SEQUENCE [LARGE SCALE GENOMIC DNA]</scope>
    <source>
        <strain evidence="4 5">N24</strain>
    </source>
</reference>
<name>A0A160PSU6_9CORY</name>
<keyword evidence="5" id="KW-1185">Reference proteome</keyword>
<evidence type="ECO:0000313" key="4">
    <source>
        <dbReference type="EMBL" id="BAU95500.1"/>
    </source>
</evidence>
<dbReference type="Pfam" id="PF13578">
    <property type="entry name" value="Methyltransf_24"/>
    <property type="match status" value="1"/>
</dbReference>
<keyword evidence="1 4" id="KW-0489">Methyltransferase</keyword>
<evidence type="ECO:0000313" key="5">
    <source>
        <dbReference type="Proteomes" id="UP000218244"/>
    </source>
</evidence>
<dbReference type="KEGG" id="csur:N24_1238"/>